<keyword evidence="8" id="KW-1185">Reference proteome</keyword>
<feature type="region of interest" description="Disordered" evidence="6">
    <location>
        <begin position="647"/>
        <end position="685"/>
    </location>
</feature>
<feature type="compositionally biased region" description="Low complexity" evidence="6">
    <location>
        <begin position="379"/>
        <end position="393"/>
    </location>
</feature>
<keyword evidence="2" id="KW-0678">Repressor</keyword>
<feature type="region of interest" description="Disordered" evidence="6">
    <location>
        <begin position="336"/>
        <end position="430"/>
    </location>
</feature>
<feature type="compositionally biased region" description="Polar residues" evidence="6">
    <location>
        <begin position="397"/>
        <end position="409"/>
    </location>
</feature>
<dbReference type="SMART" id="SM01401">
    <property type="entry name" value="Sds3"/>
    <property type="match status" value="1"/>
</dbReference>
<feature type="region of interest" description="Disordered" evidence="6">
    <location>
        <begin position="1"/>
        <end position="25"/>
    </location>
</feature>
<evidence type="ECO:0000256" key="3">
    <source>
        <dbReference type="ARBA" id="ARBA00023015"/>
    </source>
</evidence>
<dbReference type="Pfam" id="PF08598">
    <property type="entry name" value="Sds3"/>
    <property type="match status" value="1"/>
</dbReference>
<feature type="region of interest" description="Disordered" evidence="6">
    <location>
        <begin position="215"/>
        <end position="295"/>
    </location>
</feature>
<dbReference type="GO" id="GO:0005654">
    <property type="term" value="C:nucleoplasm"/>
    <property type="evidence" value="ECO:0007669"/>
    <property type="project" value="UniProtKB-ARBA"/>
</dbReference>
<evidence type="ECO:0000256" key="5">
    <source>
        <dbReference type="ARBA" id="ARBA00023242"/>
    </source>
</evidence>
<evidence type="ECO:0000256" key="4">
    <source>
        <dbReference type="ARBA" id="ARBA00023163"/>
    </source>
</evidence>
<reference evidence="7" key="1">
    <citation type="journal article" date="2020" name="Stud. Mycol.">
        <title>101 Dothideomycetes genomes: a test case for predicting lifestyles and emergence of pathogens.</title>
        <authorList>
            <person name="Haridas S."/>
            <person name="Albert R."/>
            <person name="Binder M."/>
            <person name="Bloem J."/>
            <person name="Labutti K."/>
            <person name="Salamov A."/>
            <person name="Andreopoulos B."/>
            <person name="Baker S."/>
            <person name="Barry K."/>
            <person name="Bills G."/>
            <person name="Bluhm B."/>
            <person name="Cannon C."/>
            <person name="Castanera R."/>
            <person name="Culley D."/>
            <person name="Daum C."/>
            <person name="Ezra D."/>
            <person name="Gonzalez J."/>
            <person name="Henrissat B."/>
            <person name="Kuo A."/>
            <person name="Liang C."/>
            <person name="Lipzen A."/>
            <person name="Lutzoni F."/>
            <person name="Magnuson J."/>
            <person name="Mondo S."/>
            <person name="Nolan M."/>
            <person name="Ohm R."/>
            <person name="Pangilinan J."/>
            <person name="Park H.-J."/>
            <person name="Ramirez L."/>
            <person name="Alfaro M."/>
            <person name="Sun H."/>
            <person name="Tritt A."/>
            <person name="Yoshinaga Y."/>
            <person name="Zwiers L.-H."/>
            <person name="Turgeon B."/>
            <person name="Goodwin S."/>
            <person name="Spatafora J."/>
            <person name="Crous P."/>
            <person name="Grigoriev I."/>
        </authorList>
    </citation>
    <scope>NUCLEOTIDE SEQUENCE</scope>
    <source>
        <strain evidence="7">CBS 116435</strain>
    </source>
</reference>
<dbReference type="PANTHER" id="PTHR21964">
    <property type="entry name" value="BREAST CANCER METASTASIS-SUPPRESSOR 1"/>
    <property type="match status" value="1"/>
</dbReference>
<evidence type="ECO:0000313" key="8">
    <source>
        <dbReference type="Proteomes" id="UP000799441"/>
    </source>
</evidence>
<dbReference type="AlphaFoldDB" id="A0A9P4ULL5"/>
<dbReference type="EMBL" id="MU003822">
    <property type="protein sequence ID" value="KAF2718649.1"/>
    <property type="molecule type" value="Genomic_DNA"/>
</dbReference>
<sequence length="685" mass="73105">MARPHSPDSMRSPSPAAAHQPLTKRDVRRNRIMERLQSMISTFSSQQQAHYRAQLQAIQVDMTLISRADPYPGMPLEADGDELEERVKELIGGEEGLRSIAGAGENIEDVIRDFWALAGKRYGDFVRQVNDSVEGRDSDLTALHNNYASSLAELDLLTQQKLHQAQEEHAHLSGTIRQRLIASLTKKRNQLLKDKENLDIGDANALLMHPRHFSLNTNSLDAPGSPGGPGTRQDRKTRHLRHRAGSPAAGENGFGEIGKRKRKAGPFDDDGNESPAPGFRLPLSDNLGGGRSPFRDARDKQIHAQFEAPAYSLERIFTDKELAMATDTARTATWRRFFQPEVPKKKEQEDPTTRTGGALSNTAANGSTDALAEGEPGQAATETIEGTEEANAAPTIENGNATPPLSQPTAAVPAAAPEMERTSSHQVLTRGGARANPLAALSDLASVAAIHGQRRETEHQQMLLPFAPVVPNHHAVARTEKNGAPAPAAVSSYLADNDWAEMTRGDAGVDNNSGLDAELDRRDDQGDIAMENGIDNGTTGYSLAAEGAIVPESPRSTRRRLLDQALSNSYGLVSGASASSPFRLPLTDSGAAVVDRKGVDRLPGTGFAPLNVYHEQRARMQASLAAGATGSAATPPAAALAQTLRARGGGLGGEPMSRNTSTGGLSDIGDGTTSGNGRARRTRGI</sequence>
<organism evidence="7 8">
    <name type="scientific">Polychaeton citri CBS 116435</name>
    <dbReference type="NCBI Taxonomy" id="1314669"/>
    <lineage>
        <taxon>Eukaryota</taxon>
        <taxon>Fungi</taxon>
        <taxon>Dikarya</taxon>
        <taxon>Ascomycota</taxon>
        <taxon>Pezizomycotina</taxon>
        <taxon>Dothideomycetes</taxon>
        <taxon>Dothideomycetidae</taxon>
        <taxon>Capnodiales</taxon>
        <taxon>Capnodiaceae</taxon>
        <taxon>Polychaeton</taxon>
    </lineage>
</organism>
<feature type="compositionally biased region" description="Polar residues" evidence="6">
    <location>
        <begin position="353"/>
        <end position="368"/>
    </location>
</feature>
<keyword evidence="3" id="KW-0805">Transcription regulation</keyword>
<gene>
    <name evidence="7" type="ORF">K431DRAFT_296777</name>
</gene>
<name>A0A9P4ULL5_9PEZI</name>
<comment type="subcellular location">
    <subcellularLocation>
        <location evidence="1">Nucleus</location>
    </subcellularLocation>
</comment>
<evidence type="ECO:0000256" key="6">
    <source>
        <dbReference type="SAM" id="MobiDB-lite"/>
    </source>
</evidence>
<proteinExistence type="predicted"/>
<dbReference type="Proteomes" id="UP000799441">
    <property type="component" value="Unassembled WGS sequence"/>
</dbReference>
<evidence type="ECO:0000256" key="1">
    <source>
        <dbReference type="ARBA" id="ARBA00004123"/>
    </source>
</evidence>
<feature type="compositionally biased region" description="Basic and acidic residues" evidence="6">
    <location>
        <begin position="342"/>
        <end position="352"/>
    </location>
</feature>
<feature type="compositionally biased region" description="Basic residues" evidence="6">
    <location>
        <begin position="235"/>
        <end position="244"/>
    </location>
</feature>
<dbReference type="GO" id="GO:0010468">
    <property type="term" value="P:regulation of gene expression"/>
    <property type="evidence" value="ECO:0007669"/>
    <property type="project" value="UniProtKB-ARBA"/>
</dbReference>
<keyword evidence="4" id="KW-0804">Transcription</keyword>
<keyword evidence="5" id="KW-0539">Nucleus</keyword>
<comment type="caution">
    <text evidence="7">The sequence shown here is derived from an EMBL/GenBank/DDBJ whole genome shotgun (WGS) entry which is preliminary data.</text>
</comment>
<evidence type="ECO:0000256" key="2">
    <source>
        <dbReference type="ARBA" id="ARBA00022491"/>
    </source>
</evidence>
<evidence type="ECO:0000313" key="7">
    <source>
        <dbReference type="EMBL" id="KAF2718649.1"/>
    </source>
</evidence>
<accession>A0A9P4ULL5</accession>
<dbReference type="InterPro" id="IPR013907">
    <property type="entry name" value="Sds3"/>
</dbReference>
<dbReference type="OrthoDB" id="70376at2759"/>
<protein>
    <submittedName>
        <fullName evidence="7">Uncharacterized protein</fullName>
    </submittedName>
</protein>